<evidence type="ECO:0000256" key="1">
    <source>
        <dbReference type="ARBA" id="ARBA00004984"/>
    </source>
</evidence>
<dbReference type="Pfam" id="PF01979">
    <property type="entry name" value="Amidohydro_1"/>
    <property type="match status" value="1"/>
</dbReference>
<feature type="domain" description="Amidohydrolase-related" evidence="9">
    <location>
        <begin position="70"/>
        <end position="451"/>
    </location>
</feature>
<dbReference type="GO" id="GO:0006147">
    <property type="term" value="P:guanine catabolic process"/>
    <property type="evidence" value="ECO:0007669"/>
    <property type="project" value="UniProtKB-UniRule"/>
</dbReference>
<dbReference type="GO" id="GO:0005829">
    <property type="term" value="C:cytosol"/>
    <property type="evidence" value="ECO:0007669"/>
    <property type="project" value="TreeGrafter"/>
</dbReference>
<dbReference type="UniPathway" id="UPA00603">
    <property type="reaction ID" value="UER00660"/>
</dbReference>
<accession>A0A840AIZ7</accession>
<dbReference type="GO" id="GO:0008270">
    <property type="term" value="F:zinc ion binding"/>
    <property type="evidence" value="ECO:0007669"/>
    <property type="project" value="UniProtKB-UniRule"/>
</dbReference>
<keyword evidence="11" id="KW-1185">Reference proteome</keyword>
<dbReference type="RefSeq" id="WP_183397988.1">
    <property type="nucleotide sequence ID" value="NZ_JACIDS010000002.1"/>
</dbReference>
<comment type="cofactor">
    <cofactor evidence="8">
        <name>Zn(2+)</name>
        <dbReference type="ChEBI" id="CHEBI:29105"/>
    </cofactor>
    <text evidence="8">Binds 1 zinc ion per subunit.</text>
</comment>
<evidence type="ECO:0000313" key="10">
    <source>
        <dbReference type="EMBL" id="MBB3930319.1"/>
    </source>
</evidence>
<dbReference type="PANTHER" id="PTHR11271:SF6">
    <property type="entry name" value="GUANINE DEAMINASE"/>
    <property type="match status" value="1"/>
</dbReference>
<evidence type="ECO:0000313" key="11">
    <source>
        <dbReference type="Proteomes" id="UP000553963"/>
    </source>
</evidence>
<evidence type="ECO:0000256" key="4">
    <source>
        <dbReference type="ARBA" id="ARBA00022723"/>
    </source>
</evidence>
<evidence type="ECO:0000256" key="6">
    <source>
        <dbReference type="ARBA" id="ARBA00022833"/>
    </source>
</evidence>
<comment type="function">
    <text evidence="8">Catalyzes the hydrolytic deamination of guanine, producing xanthine and ammonia.</text>
</comment>
<dbReference type="Proteomes" id="UP000553963">
    <property type="component" value="Unassembled WGS sequence"/>
</dbReference>
<evidence type="ECO:0000256" key="3">
    <source>
        <dbReference type="ARBA" id="ARBA00012781"/>
    </source>
</evidence>
<dbReference type="InterPro" id="IPR006680">
    <property type="entry name" value="Amidohydro-rel"/>
</dbReference>
<reference evidence="10 11" key="1">
    <citation type="submission" date="2020-08" db="EMBL/GenBank/DDBJ databases">
        <title>Genomic Encyclopedia of Type Strains, Phase IV (KMG-IV): sequencing the most valuable type-strain genomes for metagenomic binning, comparative biology and taxonomic classification.</title>
        <authorList>
            <person name="Goeker M."/>
        </authorList>
    </citation>
    <scope>NUCLEOTIDE SEQUENCE [LARGE SCALE GENOMIC DNA]</scope>
    <source>
        <strain evidence="10 11">DSM 25966</strain>
    </source>
</reference>
<dbReference type="InterPro" id="IPR014311">
    <property type="entry name" value="Guanine_deaminase"/>
</dbReference>
<evidence type="ECO:0000256" key="8">
    <source>
        <dbReference type="RuleBase" id="RU366009"/>
    </source>
</evidence>
<gene>
    <name evidence="10" type="ORF">GGR25_001358</name>
</gene>
<organism evidence="10 11">
    <name type="scientific">Kaistia hirudinis</name>
    <dbReference type="NCBI Taxonomy" id="1293440"/>
    <lineage>
        <taxon>Bacteria</taxon>
        <taxon>Pseudomonadati</taxon>
        <taxon>Pseudomonadota</taxon>
        <taxon>Alphaproteobacteria</taxon>
        <taxon>Hyphomicrobiales</taxon>
        <taxon>Kaistiaceae</taxon>
        <taxon>Kaistia</taxon>
    </lineage>
</organism>
<dbReference type="InterPro" id="IPR011059">
    <property type="entry name" value="Metal-dep_hydrolase_composite"/>
</dbReference>
<dbReference type="EMBL" id="JACIDS010000002">
    <property type="protein sequence ID" value="MBB3930319.1"/>
    <property type="molecule type" value="Genomic_DNA"/>
</dbReference>
<proteinExistence type="inferred from homology"/>
<sequence>MTDLRGKTIAGSFFHAPEPDGFQFLEDALVAIDAGGDIAAVMAPSDAGYAAARENARNNGTLVEIPAGCFLLPGFVDLHIHAPQYPQLGKALDVPLEDWLHRHTFPLEARYADAAFARRNYEALVGDLLAGGTTTALYFATLHTEATRILVDICVEHGQRALVGKVAMDSEADCPPYYRDASTEAGLAGTRALIDYVAGHAANHGLVHAVVTPRFIPSCTDAMLEGLGAIAGECGCHVQTHCSESDWAHGYGLARYGVTDTEALDRFGLLTRRTVLAHSNFITNDDMDRIAARGAAVAHCPLSNAYFANSIFPLRAALQKGVRVGLGTDISGGPSASMIEAQRMAIAASRMLETGVDPALPAASRGRPGSRIDFALAFHLATAGGGAALDLPVGSFRPGFHFDAILINPNVAGSTLRIDEHTDTSADMLEKTIYTASKSNISSVWVGGRPVTGRSSA</sequence>
<dbReference type="InterPro" id="IPR032466">
    <property type="entry name" value="Metal_Hydrolase"/>
</dbReference>
<dbReference type="NCBIfam" id="TIGR02967">
    <property type="entry name" value="guan_deamin"/>
    <property type="match status" value="1"/>
</dbReference>
<comment type="pathway">
    <text evidence="1 8">Purine metabolism; guanine degradation; xanthine from guanine: step 1/1.</text>
</comment>
<keyword evidence="5 8" id="KW-0378">Hydrolase</keyword>
<evidence type="ECO:0000256" key="5">
    <source>
        <dbReference type="ARBA" id="ARBA00022801"/>
    </source>
</evidence>
<keyword evidence="4 8" id="KW-0479">Metal-binding</keyword>
<name>A0A840AIZ7_9HYPH</name>
<dbReference type="SUPFAM" id="SSF51556">
    <property type="entry name" value="Metallo-dependent hydrolases"/>
    <property type="match status" value="1"/>
</dbReference>
<evidence type="ECO:0000259" key="9">
    <source>
        <dbReference type="Pfam" id="PF01979"/>
    </source>
</evidence>
<comment type="catalytic activity">
    <reaction evidence="8">
        <text>guanine + H2O + H(+) = xanthine + NH4(+)</text>
        <dbReference type="Rhea" id="RHEA:14665"/>
        <dbReference type="ChEBI" id="CHEBI:15377"/>
        <dbReference type="ChEBI" id="CHEBI:15378"/>
        <dbReference type="ChEBI" id="CHEBI:16235"/>
        <dbReference type="ChEBI" id="CHEBI:17712"/>
        <dbReference type="ChEBI" id="CHEBI:28938"/>
        <dbReference type="EC" id="3.5.4.3"/>
    </reaction>
</comment>
<dbReference type="Gene3D" id="2.30.40.10">
    <property type="entry name" value="Urease, subunit C, domain 1"/>
    <property type="match status" value="1"/>
</dbReference>
<dbReference type="AlphaFoldDB" id="A0A840AIZ7"/>
<evidence type="ECO:0000256" key="2">
    <source>
        <dbReference type="ARBA" id="ARBA00006745"/>
    </source>
</evidence>
<comment type="similarity">
    <text evidence="2 8">Belongs to the metallo-dependent hydrolases superfamily. ATZ/TRZ family.</text>
</comment>
<evidence type="ECO:0000256" key="7">
    <source>
        <dbReference type="NCBIfam" id="TIGR02967"/>
    </source>
</evidence>
<dbReference type="PANTHER" id="PTHR11271">
    <property type="entry name" value="GUANINE DEAMINASE"/>
    <property type="match status" value="1"/>
</dbReference>
<dbReference type="GO" id="GO:0008892">
    <property type="term" value="F:guanine deaminase activity"/>
    <property type="evidence" value="ECO:0007669"/>
    <property type="project" value="UniProtKB-UniRule"/>
</dbReference>
<dbReference type="Gene3D" id="3.20.20.140">
    <property type="entry name" value="Metal-dependent hydrolases"/>
    <property type="match status" value="1"/>
</dbReference>
<protein>
    <recommendedName>
        <fullName evidence="3 7">Guanine deaminase</fullName>
        <shortName evidence="8">Guanase</shortName>
        <ecNumber evidence="3 7">3.5.4.3</ecNumber>
    </recommendedName>
    <alternativeName>
        <fullName evidence="8">Guanine aminohydrolase</fullName>
    </alternativeName>
</protein>
<dbReference type="SUPFAM" id="SSF51338">
    <property type="entry name" value="Composite domain of metallo-dependent hydrolases"/>
    <property type="match status" value="1"/>
</dbReference>
<keyword evidence="6 8" id="KW-0862">Zinc</keyword>
<dbReference type="EC" id="3.5.4.3" evidence="3 7"/>
<dbReference type="InterPro" id="IPR051607">
    <property type="entry name" value="Metallo-dep_hydrolases"/>
</dbReference>
<comment type="caution">
    <text evidence="10">The sequence shown here is derived from an EMBL/GenBank/DDBJ whole genome shotgun (WGS) entry which is preliminary data.</text>
</comment>